<dbReference type="EMBL" id="LR215729">
    <property type="protein sequence ID" value="VEV98181.1"/>
    <property type="molecule type" value="Genomic_DNA"/>
</dbReference>
<accession>A0A653E7W2</accession>
<gene>
    <name evidence="1" type="ORF">PMYSY11_3137</name>
</gene>
<organism evidence="1">
    <name type="scientific">Pseudomonas marincola</name>
    <dbReference type="NCBI Taxonomy" id="437900"/>
    <lineage>
        <taxon>Bacteria</taxon>
        <taxon>Pseudomonadati</taxon>
        <taxon>Pseudomonadota</taxon>
        <taxon>Gammaproteobacteria</taxon>
        <taxon>Pseudomonadales</taxon>
        <taxon>Pseudomonadaceae</taxon>
        <taxon>Pseudomonas</taxon>
    </lineage>
</organism>
<evidence type="ECO:0000313" key="1">
    <source>
        <dbReference type="EMBL" id="VEV98181.1"/>
    </source>
</evidence>
<name>A0A653E7W2_9PSED</name>
<protein>
    <submittedName>
        <fullName evidence="1">Uncharacterized protein</fullName>
    </submittedName>
</protein>
<reference evidence="1" key="1">
    <citation type="submission" date="2019-02" db="EMBL/GenBank/DDBJ databases">
        <authorList>
            <consortium name="Genoscope - CEA"/>
            <person name="William W."/>
        </authorList>
    </citation>
    <scope>NUCLEOTIDE SEQUENCE [LARGE SCALE GENOMIC DNA]</scope>
    <source>
        <strain evidence="1">YSy11</strain>
    </source>
</reference>
<proteinExistence type="predicted"/>
<dbReference type="RefSeq" id="WP_150548752.1">
    <property type="nucleotide sequence ID" value="NZ_LR215729.2"/>
</dbReference>
<dbReference type="AlphaFoldDB" id="A0A653E7W2"/>
<sequence>MKNLYTPSCLMNIPRQKSRTAETKRKKKVREIGELAVIECIQRLKAERRSKPKDWDRGYNSAITALELFKDEISNRAWAPIEGPVVNQQLTTEDQISCACAPGGGCTNCTSQQRSNDR</sequence>